<evidence type="ECO:0000313" key="1">
    <source>
        <dbReference type="EMBL" id="MFM9328493.1"/>
    </source>
</evidence>
<proteinExistence type="predicted"/>
<protein>
    <submittedName>
        <fullName evidence="1">Divergent polysaccharide deacetylase family protein</fullName>
    </submittedName>
</protein>
<gene>
    <name evidence="1" type="ORF">ACI1P1_09355</name>
</gene>
<name>A0ACC7NV08_9BACL</name>
<keyword evidence="2" id="KW-1185">Reference proteome</keyword>
<accession>A0ACC7NV08</accession>
<dbReference type="EMBL" id="JBJURJ010000005">
    <property type="protein sequence ID" value="MFM9328493.1"/>
    <property type="molecule type" value="Genomic_DNA"/>
</dbReference>
<comment type="caution">
    <text evidence="1">The sequence shown here is derived from an EMBL/GenBank/DDBJ whole genome shotgun (WGS) entry which is preliminary data.</text>
</comment>
<organism evidence="1 2">
    <name type="scientific">Paenibacillus mesotrionivorans</name>
    <dbReference type="NCBI Taxonomy" id="3160968"/>
    <lineage>
        <taxon>Bacteria</taxon>
        <taxon>Bacillati</taxon>
        <taxon>Bacillota</taxon>
        <taxon>Bacilli</taxon>
        <taxon>Bacillales</taxon>
        <taxon>Paenibacillaceae</taxon>
        <taxon>Paenibacillus</taxon>
    </lineage>
</organism>
<sequence>MAAALALWIGWTTVGAQTGLTAAQAGGEGTEAPPVAKKAAIVIDDFGNQMQGTQEMLDLPIPFTVAVMPFLPTSKEDAELAHSRGKDVIIHMPMEPVKGKKSWLGPGAITTDLSDEEIRKRVEAAVDEVPHAVGMNNHMGSKVTADKRIMRIILQVCKERQLYFLDSRTTGKSVIGELAAELGVPTAANGLFFDDQYTMEHIMKQAELFKKKLDKHESLIAIGHVGPPGKKTAFALRKIIPQLDGKAEFVLVRDLVKLTQP</sequence>
<dbReference type="Proteomes" id="UP001631969">
    <property type="component" value="Unassembled WGS sequence"/>
</dbReference>
<evidence type="ECO:0000313" key="2">
    <source>
        <dbReference type="Proteomes" id="UP001631969"/>
    </source>
</evidence>
<reference evidence="1" key="1">
    <citation type="submission" date="2024-12" db="EMBL/GenBank/DDBJ databases">
        <authorList>
            <person name="Wu N."/>
        </authorList>
    </citation>
    <scope>NUCLEOTIDE SEQUENCE</scope>
    <source>
        <strain evidence="1">P15</strain>
    </source>
</reference>